<proteinExistence type="predicted"/>
<dbReference type="InterPro" id="IPR050698">
    <property type="entry name" value="MBL"/>
</dbReference>
<dbReference type="Pfam" id="PF07521">
    <property type="entry name" value="RMMBL"/>
    <property type="match status" value="1"/>
</dbReference>
<dbReference type="EMBL" id="CP002444">
    <property type="protein sequence ID" value="ADU97317.1"/>
    <property type="molecule type" value="Genomic_DNA"/>
</dbReference>
<evidence type="ECO:0000313" key="5">
    <source>
        <dbReference type="Proteomes" id="UP000006362"/>
    </source>
</evidence>
<dbReference type="InterPro" id="IPR011108">
    <property type="entry name" value="RMMBL"/>
</dbReference>
<dbReference type="HOGENOM" id="CLU_009673_5_2_0"/>
<dbReference type="InterPro" id="IPR001279">
    <property type="entry name" value="Metallo-B-lactamas"/>
</dbReference>
<dbReference type="AlphaFoldDB" id="E8T3R0"/>
<dbReference type="Gene3D" id="3.60.15.10">
    <property type="entry name" value="Ribonuclease Z/Hydroxyacylglutathione hydrolase-like"/>
    <property type="match status" value="1"/>
</dbReference>
<dbReference type="SMART" id="SM00849">
    <property type="entry name" value="Lactamase_B"/>
    <property type="match status" value="1"/>
</dbReference>
<organism evidence="4 5">
    <name type="scientific">Thermovibrio ammonificans (strain DSM 15698 / JCM 12110 / HB-1)</name>
    <dbReference type="NCBI Taxonomy" id="648996"/>
    <lineage>
        <taxon>Bacteria</taxon>
        <taxon>Pseudomonadati</taxon>
        <taxon>Aquificota</taxon>
        <taxon>Aquificia</taxon>
        <taxon>Desulfurobacteriales</taxon>
        <taxon>Desulfurobacteriaceae</taxon>
        <taxon>Thermovibrio</taxon>
    </lineage>
</organism>
<dbReference type="SMART" id="SM01027">
    <property type="entry name" value="Beta-Casp"/>
    <property type="match status" value="1"/>
</dbReference>
<dbReference type="SUPFAM" id="SSF56281">
    <property type="entry name" value="Metallo-hydrolase/oxidoreductase"/>
    <property type="match status" value="1"/>
</dbReference>
<evidence type="ECO:0000259" key="2">
    <source>
        <dbReference type="SMART" id="SM00849"/>
    </source>
</evidence>
<dbReference type="RefSeq" id="WP_013538103.1">
    <property type="nucleotide sequence ID" value="NC_014926.1"/>
</dbReference>
<evidence type="ECO:0000256" key="1">
    <source>
        <dbReference type="ARBA" id="ARBA00022801"/>
    </source>
</evidence>
<reference evidence="4" key="1">
    <citation type="submission" date="2011-01" db="EMBL/GenBank/DDBJ databases">
        <title>Complete sequence of chromosome of Thermovibrio ammonificans HB-1.</title>
        <authorList>
            <consortium name="US DOE Joint Genome Institute"/>
            <person name="Lucas S."/>
            <person name="Copeland A."/>
            <person name="Lapidus A."/>
            <person name="Cheng J.-F."/>
            <person name="Goodwin L."/>
            <person name="Pitluck S."/>
            <person name="Davenport K."/>
            <person name="Detter J.C."/>
            <person name="Han C."/>
            <person name="Tapia R."/>
            <person name="Land M."/>
            <person name="Hauser L."/>
            <person name="Kyrpides N."/>
            <person name="Ivanova N."/>
            <person name="Ovchinnikova G."/>
            <person name="Vetriani C."/>
            <person name="Woyke T."/>
        </authorList>
    </citation>
    <scope>NUCLEOTIDE SEQUENCE [LARGE SCALE GENOMIC DNA]</scope>
    <source>
        <strain evidence="4">HB-1</strain>
    </source>
</reference>
<feature type="domain" description="Metallo-beta-lactamase" evidence="2">
    <location>
        <begin position="13"/>
        <end position="231"/>
    </location>
</feature>
<accession>E8T3R0</accession>
<dbReference type="KEGG" id="tam:Theam_1354"/>
<dbReference type="Pfam" id="PF10996">
    <property type="entry name" value="Beta-Casp"/>
    <property type="match status" value="1"/>
</dbReference>
<keyword evidence="5" id="KW-1185">Reference proteome</keyword>
<name>E8T3R0_THEA1</name>
<dbReference type="STRING" id="648996.Theam_1354"/>
<dbReference type="GO" id="GO:0016787">
    <property type="term" value="F:hydrolase activity"/>
    <property type="evidence" value="ECO:0007669"/>
    <property type="project" value="UniProtKB-KW"/>
</dbReference>
<dbReference type="eggNOG" id="COG1236">
    <property type="taxonomic scope" value="Bacteria"/>
</dbReference>
<keyword evidence="1" id="KW-0378">Hydrolase</keyword>
<dbReference type="PANTHER" id="PTHR11203:SF37">
    <property type="entry name" value="INTEGRATOR COMPLEX SUBUNIT 11"/>
    <property type="match status" value="1"/>
</dbReference>
<evidence type="ECO:0000313" key="4">
    <source>
        <dbReference type="EMBL" id="ADU97317.1"/>
    </source>
</evidence>
<sequence length="457" mass="51858">MRITFNGAARVVTGSCHLVEAGGVRFLLDCGLFQGSEELEDLNPKFTFDPSEVDFVILSHGHLDHCGRLPYLVKKGFNGKIYATSGTVDIAHLILLDAAQVQEEHVKTANRKRLREGKKPKELLYTVDDVFDTFSHFTRCEFNRWYSVGPVKFRFHDAGHILCSEFIELEVEGKRLLFSGDVGNRGKPLIRDPEPPPKADVVLIETTYASRRHKSFEESVREFKEAVLSTFERGGSVLIPTFALERAQDILYILKNMYEKGELPPCRVFLDSPLAISVTKTFRKHPECLEDKVLRELKERGDIFSFPYLEFTRTVEESKRINDYRGRAIIIAGNGMCTGGRILHHIKHRIWDPRNSIVFVGYQAEGTLGRAIVEGAKKVKVFNEIVAVKASVYTINGFSSHADGPQLFEWLRRASKENTEVVLVHGEESSMEPFALEVKGKLQLPVYMPELYSTLEF</sequence>
<dbReference type="Proteomes" id="UP000006362">
    <property type="component" value="Chromosome"/>
</dbReference>
<dbReference type="InterPro" id="IPR036866">
    <property type="entry name" value="RibonucZ/Hydroxyglut_hydro"/>
</dbReference>
<protein>
    <submittedName>
        <fullName evidence="4">RNA-metabolising metallo-beta-lactamase</fullName>
    </submittedName>
</protein>
<dbReference type="GO" id="GO:0004521">
    <property type="term" value="F:RNA endonuclease activity"/>
    <property type="evidence" value="ECO:0007669"/>
    <property type="project" value="TreeGrafter"/>
</dbReference>
<dbReference type="Gene3D" id="3.40.50.10890">
    <property type="match status" value="1"/>
</dbReference>
<dbReference type="PANTHER" id="PTHR11203">
    <property type="entry name" value="CLEAVAGE AND POLYADENYLATION SPECIFICITY FACTOR FAMILY MEMBER"/>
    <property type="match status" value="1"/>
</dbReference>
<gene>
    <name evidence="4" type="ordered locus">Theam_1354</name>
</gene>
<dbReference type="InterPro" id="IPR022712">
    <property type="entry name" value="Beta_Casp"/>
</dbReference>
<feature type="domain" description="Beta-Casp" evidence="3">
    <location>
        <begin position="247"/>
        <end position="372"/>
    </location>
</feature>
<evidence type="ECO:0000259" key="3">
    <source>
        <dbReference type="SMART" id="SM01027"/>
    </source>
</evidence>
<dbReference type="Pfam" id="PF00753">
    <property type="entry name" value="Lactamase_B"/>
    <property type="match status" value="1"/>
</dbReference>
<dbReference type="OrthoDB" id="9803916at2"/>
<dbReference type="CDD" id="cd16295">
    <property type="entry name" value="TTHA0252-CPSF-like_MBL-fold"/>
    <property type="match status" value="1"/>
</dbReference>